<accession>A8BJ39</accession>
<proteinExistence type="predicted"/>
<dbReference type="KEGG" id="gla:GL50803_008827"/>
<comment type="caution">
    <text evidence="3">The sequence shown here is derived from an EMBL/GenBank/DDBJ whole genome shotgun (WGS) entry which is preliminary data.</text>
</comment>
<dbReference type="STRING" id="184922.A8BJ39"/>
<organism evidence="3 4">
    <name type="scientific">Giardia intestinalis (strain ATCC 50803 / WB clone C6)</name>
    <name type="common">Giardia lamblia</name>
    <dbReference type="NCBI Taxonomy" id="184922"/>
    <lineage>
        <taxon>Eukaryota</taxon>
        <taxon>Metamonada</taxon>
        <taxon>Diplomonadida</taxon>
        <taxon>Hexamitidae</taxon>
        <taxon>Giardiinae</taxon>
        <taxon>Giardia</taxon>
    </lineage>
</organism>
<dbReference type="RefSeq" id="XP_001706733.1">
    <property type="nucleotide sequence ID" value="XM_001706681.1"/>
</dbReference>
<dbReference type="GO" id="GO:0005656">
    <property type="term" value="C:nuclear pre-replicative complex"/>
    <property type="evidence" value="ECO:0000318"/>
    <property type="project" value="GO_Central"/>
</dbReference>
<dbReference type="VEuPathDB" id="GiardiaDB:GL50803_8827"/>
<sequence length="505" mass="55103">MSVTLATSSPGGSLMLWDPKGPIIYWQTTYSEGEPNSFAYFGTGGCVSVRTKPNLIYLFTYENTAPKFKFTAPFDVEIAMLHGRAEGCDADYLLLCGTSGQLGIWNLTTGALLGIVQLHSRTITALDIWQNYLVTGSKDGTVSLWSFSNILTAIYTNKSPQQIALNADHAFPLVFVRFDKFVRSGDITLYSMAEKGHLRRWRLVEASRGFKLEATMSLLAPDTPVSLSIGPTGTVLYLLTAKTLYSVTIGGPELSSTLLSLRDAADNGTPIRKVLDIPETLGDDAAFTALDTSPVTQTVLLGLSTGQIMALFPGGGFQIYRNKESLPVKNMTILPHNYRYAVSVKETKQTSCMQMNLSRTPSLKQELTEEWLKKAESDGYSTLSFGQLHKETPLSLAPLGLSPISCTTVTMQCRRDDGLHNKVAEPMCSLSFLQEELGQLSTEDSHSSKAGLHADSAQVTTATRVGVSPEEHMALIQRNLELEAKLARLTAHVSKAQLISEGGYY</sequence>
<dbReference type="InterPro" id="IPR036322">
    <property type="entry name" value="WD40_repeat_dom_sf"/>
</dbReference>
<evidence type="ECO:0000256" key="1">
    <source>
        <dbReference type="ARBA" id="ARBA00022574"/>
    </source>
</evidence>
<keyword evidence="4" id="KW-1185">Reference proteome</keyword>
<evidence type="ECO:0000313" key="3">
    <source>
        <dbReference type="EMBL" id="KAE8304882.1"/>
    </source>
</evidence>
<dbReference type="AlphaFoldDB" id="A8BJ39"/>
<dbReference type="PANTHER" id="PTHR18763">
    <property type="entry name" value="WD-REPEAT PROTEIN 18"/>
    <property type="match status" value="1"/>
</dbReference>
<dbReference type="PROSITE" id="PS50082">
    <property type="entry name" value="WD_REPEATS_2"/>
    <property type="match status" value="1"/>
</dbReference>
<dbReference type="InterPro" id="IPR001680">
    <property type="entry name" value="WD40_rpt"/>
</dbReference>
<keyword evidence="2" id="KW-0677">Repeat</keyword>
<reference evidence="3 4" key="1">
    <citation type="journal article" date="2007" name="Science">
        <title>Genomic minimalism in the early diverging intestinal parasite Giardia lamblia.</title>
        <authorList>
            <person name="Morrison H.G."/>
            <person name="McArthur A.G."/>
            <person name="Gillin F.D."/>
            <person name="Aley S.B."/>
            <person name="Adam R.D."/>
            <person name="Olsen G.J."/>
            <person name="Best A.A."/>
            <person name="Cande W.Z."/>
            <person name="Chen F."/>
            <person name="Cipriano M.J."/>
            <person name="Davids B.J."/>
            <person name="Dawson S.C."/>
            <person name="Elmendorf H.G."/>
            <person name="Hehl A.B."/>
            <person name="Holder M.E."/>
            <person name="Huse S.M."/>
            <person name="Kim U.U."/>
            <person name="Lasek-Nesselquist E."/>
            <person name="Manning G."/>
            <person name="Nigam A."/>
            <person name="Nixon J.E."/>
            <person name="Palm D."/>
            <person name="Passamaneck N.E."/>
            <person name="Prabhu A."/>
            <person name="Reich C.I."/>
            <person name="Reiner D.S."/>
            <person name="Samuelson J."/>
            <person name="Svard S.G."/>
            <person name="Sogin M.L."/>
        </authorList>
    </citation>
    <scope>NUCLEOTIDE SEQUENCE [LARGE SCALE GENOMIC DNA]</scope>
    <source>
        <strain evidence="3 4">WB C6</strain>
    </source>
</reference>
<dbReference type="FunFam" id="2.130.10.10:FF:001974">
    <property type="entry name" value="Protein required for cell viability, possible role in assembly of the ribosome"/>
    <property type="match status" value="1"/>
</dbReference>
<dbReference type="HOGENOM" id="CLU_540193_0_0_1"/>
<dbReference type="SMART" id="SM00320">
    <property type="entry name" value="WD40"/>
    <property type="match status" value="1"/>
</dbReference>
<dbReference type="InterPro" id="IPR015943">
    <property type="entry name" value="WD40/YVTN_repeat-like_dom_sf"/>
</dbReference>
<protein>
    <submittedName>
        <fullName evidence="3">WD40 repeat protein</fullName>
    </submittedName>
</protein>
<dbReference type="Gene3D" id="2.130.10.10">
    <property type="entry name" value="YVTN repeat-like/Quinoprotein amine dehydrogenase"/>
    <property type="match status" value="1"/>
</dbReference>
<dbReference type="EMBL" id="AACB03000001">
    <property type="protein sequence ID" value="KAE8304882.1"/>
    <property type="molecule type" value="Genomic_DNA"/>
</dbReference>
<dbReference type="Proteomes" id="UP000001548">
    <property type="component" value="Unassembled WGS sequence"/>
</dbReference>
<evidence type="ECO:0000256" key="2">
    <source>
        <dbReference type="ARBA" id="ARBA00022737"/>
    </source>
</evidence>
<dbReference type="GO" id="GO:0006364">
    <property type="term" value="P:rRNA processing"/>
    <property type="evidence" value="ECO:0000318"/>
    <property type="project" value="GO_Central"/>
</dbReference>
<dbReference type="InterPro" id="IPR045227">
    <property type="entry name" value="WDR18/Ipi3/RID3"/>
</dbReference>
<dbReference type="PROSITE" id="PS50294">
    <property type="entry name" value="WD_REPEATS_REGION"/>
    <property type="match status" value="1"/>
</dbReference>
<dbReference type="GO" id="GO:0006261">
    <property type="term" value="P:DNA-templated DNA replication"/>
    <property type="evidence" value="ECO:0000318"/>
    <property type="project" value="GO_Central"/>
</dbReference>
<dbReference type="GeneID" id="5699627"/>
<gene>
    <name evidence="3" type="ORF">GL50803_008827</name>
</gene>
<evidence type="ECO:0000313" key="4">
    <source>
        <dbReference type="Proteomes" id="UP000001548"/>
    </source>
</evidence>
<dbReference type="PANTHER" id="PTHR18763:SF0">
    <property type="entry name" value="WD REPEAT-CONTAINING PROTEIN 18"/>
    <property type="match status" value="1"/>
</dbReference>
<name>A8BJ39_GIAIC</name>
<dbReference type="SUPFAM" id="SSF50978">
    <property type="entry name" value="WD40 repeat-like"/>
    <property type="match status" value="1"/>
</dbReference>
<keyword evidence="1" id="KW-0853">WD repeat</keyword>
<dbReference type="OMA" id="WQTTYSE"/>
<dbReference type="GO" id="GO:0120330">
    <property type="term" value="C:rixosome complex"/>
    <property type="evidence" value="ECO:0000318"/>
    <property type="project" value="GO_Central"/>
</dbReference>